<name>A0ABT2JG65_9PSEU</name>
<feature type="compositionally biased region" description="Basic and acidic residues" evidence="1">
    <location>
        <begin position="16"/>
        <end position="45"/>
    </location>
</feature>
<evidence type="ECO:0000313" key="3">
    <source>
        <dbReference type="Proteomes" id="UP001156441"/>
    </source>
</evidence>
<feature type="region of interest" description="Disordered" evidence="1">
    <location>
        <begin position="1"/>
        <end position="57"/>
    </location>
</feature>
<organism evidence="2 3">
    <name type="scientific">Actinophytocola gossypii</name>
    <dbReference type="NCBI Taxonomy" id="2812003"/>
    <lineage>
        <taxon>Bacteria</taxon>
        <taxon>Bacillati</taxon>
        <taxon>Actinomycetota</taxon>
        <taxon>Actinomycetes</taxon>
        <taxon>Pseudonocardiales</taxon>
        <taxon>Pseudonocardiaceae</taxon>
    </lineage>
</organism>
<proteinExistence type="predicted"/>
<keyword evidence="3" id="KW-1185">Reference proteome</keyword>
<comment type="caution">
    <text evidence="2">The sequence shown here is derived from an EMBL/GenBank/DDBJ whole genome shotgun (WGS) entry which is preliminary data.</text>
</comment>
<accession>A0ABT2JG65</accession>
<dbReference type="Proteomes" id="UP001156441">
    <property type="component" value="Unassembled WGS sequence"/>
</dbReference>
<gene>
    <name evidence="2" type="ORF">JT362_27340</name>
</gene>
<reference evidence="2 3" key="1">
    <citation type="submission" date="2021-02" db="EMBL/GenBank/DDBJ databases">
        <title>Actinophytocola xerophila sp. nov., isolated from soil of cotton cropping field.</title>
        <authorList>
            <person name="Huang R."/>
            <person name="Chen X."/>
            <person name="Ge X."/>
            <person name="Liu W."/>
        </authorList>
    </citation>
    <scope>NUCLEOTIDE SEQUENCE [LARGE SCALE GENOMIC DNA]</scope>
    <source>
        <strain evidence="2 3">S1-96</strain>
    </source>
</reference>
<protein>
    <submittedName>
        <fullName evidence="2">Uncharacterized protein</fullName>
    </submittedName>
</protein>
<dbReference type="EMBL" id="JAFFZE010000022">
    <property type="protein sequence ID" value="MCT2586843.1"/>
    <property type="molecule type" value="Genomic_DNA"/>
</dbReference>
<evidence type="ECO:0000256" key="1">
    <source>
        <dbReference type="SAM" id="MobiDB-lite"/>
    </source>
</evidence>
<evidence type="ECO:0000313" key="2">
    <source>
        <dbReference type="EMBL" id="MCT2586843.1"/>
    </source>
</evidence>
<dbReference type="RefSeq" id="WP_260194708.1">
    <property type="nucleotide sequence ID" value="NZ_JAFFZE010000022.1"/>
</dbReference>
<sequence>MDPYAAHAVATTRADQFAREADEHRLAKAARESREDERPAAEPVRRPAPARRLGVAR</sequence>